<reference evidence="2 3" key="1">
    <citation type="submission" date="2020-08" db="EMBL/GenBank/DDBJ databases">
        <title>Novel species isolated from subtropical streams in China.</title>
        <authorList>
            <person name="Lu H."/>
        </authorList>
    </citation>
    <scope>NUCLEOTIDE SEQUENCE [LARGE SCALE GENOMIC DNA]</scope>
    <source>
        <strain evidence="2 3">KACC 16656</strain>
    </source>
</reference>
<dbReference type="SUPFAM" id="SSF81301">
    <property type="entry name" value="Nucleotidyltransferase"/>
    <property type="match status" value="1"/>
</dbReference>
<protein>
    <submittedName>
        <fullName evidence="2">Nucleotidyltransferase domain-containing protein</fullName>
    </submittedName>
</protein>
<comment type="caution">
    <text evidence="2">The sequence shown here is derived from an EMBL/GenBank/DDBJ whole genome shotgun (WGS) entry which is preliminary data.</text>
</comment>
<evidence type="ECO:0000313" key="3">
    <source>
        <dbReference type="Proteomes" id="UP000648257"/>
    </source>
</evidence>
<name>A0ABR6X0R3_9BURK</name>
<feature type="domain" description="Polymerase beta nucleotidyltransferase" evidence="1">
    <location>
        <begin position="18"/>
        <end position="100"/>
    </location>
</feature>
<dbReference type="RefSeq" id="WP_186921033.1">
    <property type="nucleotide sequence ID" value="NZ_JACOFW010000002.1"/>
</dbReference>
<dbReference type="EMBL" id="JACOFW010000002">
    <property type="protein sequence ID" value="MBC3806170.1"/>
    <property type="molecule type" value="Genomic_DNA"/>
</dbReference>
<dbReference type="InterPro" id="IPR043519">
    <property type="entry name" value="NT_sf"/>
</dbReference>
<gene>
    <name evidence="2" type="ORF">H8K52_02275</name>
</gene>
<dbReference type="Proteomes" id="UP000648257">
    <property type="component" value="Unassembled WGS sequence"/>
</dbReference>
<dbReference type="Gene3D" id="3.30.460.10">
    <property type="entry name" value="Beta Polymerase, domain 2"/>
    <property type="match status" value="1"/>
</dbReference>
<keyword evidence="3" id="KW-1185">Reference proteome</keyword>
<dbReference type="InterPro" id="IPR041633">
    <property type="entry name" value="Polbeta"/>
</dbReference>
<accession>A0ABR6X0R3</accession>
<evidence type="ECO:0000259" key="1">
    <source>
        <dbReference type="Pfam" id="PF18765"/>
    </source>
</evidence>
<dbReference type="Pfam" id="PF18765">
    <property type="entry name" value="Polbeta"/>
    <property type="match status" value="1"/>
</dbReference>
<dbReference type="CDD" id="cd05403">
    <property type="entry name" value="NT_KNTase_like"/>
    <property type="match status" value="1"/>
</dbReference>
<sequence>MKPLPDIAITLEQWEIVAAILQKHIPNKAIWIFGSRAKHQAKPFSDLDIAIIGETPLSINLLAAMTEDFTESALPFKVDLVDWASVSAAFRGIIESHKVVMEF</sequence>
<organism evidence="2 3">
    <name type="scientific">Undibacterium seohonense</name>
    <dbReference type="NCBI Taxonomy" id="1344950"/>
    <lineage>
        <taxon>Bacteria</taxon>
        <taxon>Pseudomonadati</taxon>
        <taxon>Pseudomonadota</taxon>
        <taxon>Betaproteobacteria</taxon>
        <taxon>Burkholderiales</taxon>
        <taxon>Oxalobacteraceae</taxon>
        <taxon>Undibacterium</taxon>
    </lineage>
</organism>
<proteinExistence type="predicted"/>
<evidence type="ECO:0000313" key="2">
    <source>
        <dbReference type="EMBL" id="MBC3806170.1"/>
    </source>
</evidence>